<dbReference type="AlphaFoldDB" id="A0AAF0ZRU3"/>
<dbReference type="EMBL" id="CP133620">
    <property type="protein sequence ID" value="WMV46729.1"/>
    <property type="molecule type" value="Genomic_DNA"/>
</dbReference>
<dbReference type="SUPFAM" id="SSF56672">
    <property type="entry name" value="DNA/RNA polymerases"/>
    <property type="match status" value="1"/>
</dbReference>
<dbReference type="InterPro" id="IPR000477">
    <property type="entry name" value="RT_dom"/>
</dbReference>
<reference evidence="3" key="1">
    <citation type="submission" date="2023-08" db="EMBL/GenBank/DDBJ databases">
        <title>A de novo genome assembly of Solanum verrucosum Schlechtendal, a Mexican diploid species geographically isolated from the other diploid A-genome species in potato relatives.</title>
        <authorList>
            <person name="Hosaka K."/>
        </authorList>
    </citation>
    <scope>NUCLEOTIDE SEQUENCE</scope>
    <source>
        <tissue evidence="3">Young leaves</tissue>
    </source>
</reference>
<name>A0AAF0ZRU3_SOLVR</name>
<accession>A0AAF0ZRU3</accession>
<dbReference type="Proteomes" id="UP001234989">
    <property type="component" value="Chromosome 9"/>
</dbReference>
<dbReference type="Pfam" id="PF00078">
    <property type="entry name" value="RVT_1"/>
    <property type="match status" value="1"/>
</dbReference>
<sequence>MSQFVSGVSKMVVKECCTAMLINEMDISYFMIHAQQIEEEKLKEKSSNSKRARTGDGDFSHSRFRDTDSKTPNLKLVVIVNEFPKVFSDDLLVISFDLTNAPAPFMDLMNRVFKKCLDMFVIVFIDDILIYSRSEDERVEHLSFVLQIFKDRELYLKRIKVVKNWPRLLSTSDIRSFMDLAGYYRSMSVIYYPTKANVVADTLSRLSMGGVSYIEDGKKDLVRDVHRLTRLCVCLIDSNEGGVIVPNGSESSLIYDVKAKQDLDPVLVELKKSVFKKEIEAFS</sequence>
<feature type="region of interest" description="Disordered" evidence="1">
    <location>
        <begin position="42"/>
        <end position="66"/>
    </location>
</feature>
<proteinExistence type="predicted"/>
<dbReference type="InterPro" id="IPR043128">
    <property type="entry name" value="Rev_trsase/Diguanyl_cyclase"/>
</dbReference>
<dbReference type="InterPro" id="IPR043502">
    <property type="entry name" value="DNA/RNA_pol_sf"/>
</dbReference>
<organism evidence="3 4">
    <name type="scientific">Solanum verrucosum</name>
    <dbReference type="NCBI Taxonomy" id="315347"/>
    <lineage>
        <taxon>Eukaryota</taxon>
        <taxon>Viridiplantae</taxon>
        <taxon>Streptophyta</taxon>
        <taxon>Embryophyta</taxon>
        <taxon>Tracheophyta</taxon>
        <taxon>Spermatophyta</taxon>
        <taxon>Magnoliopsida</taxon>
        <taxon>eudicotyledons</taxon>
        <taxon>Gunneridae</taxon>
        <taxon>Pentapetalae</taxon>
        <taxon>asterids</taxon>
        <taxon>lamiids</taxon>
        <taxon>Solanales</taxon>
        <taxon>Solanaceae</taxon>
        <taxon>Solanoideae</taxon>
        <taxon>Solaneae</taxon>
        <taxon>Solanum</taxon>
    </lineage>
</organism>
<gene>
    <name evidence="3" type="ORF">MTR67_040114</name>
</gene>
<dbReference type="InterPro" id="IPR053134">
    <property type="entry name" value="RNA-dir_DNA_polymerase"/>
</dbReference>
<evidence type="ECO:0000313" key="3">
    <source>
        <dbReference type="EMBL" id="WMV46729.1"/>
    </source>
</evidence>
<dbReference type="PANTHER" id="PTHR24559">
    <property type="entry name" value="TRANSPOSON TY3-I GAG-POL POLYPROTEIN"/>
    <property type="match status" value="1"/>
</dbReference>
<evidence type="ECO:0000256" key="1">
    <source>
        <dbReference type="SAM" id="MobiDB-lite"/>
    </source>
</evidence>
<evidence type="ECO:0000259" key="2">
    <source>
        <dbReference type="Pfam" id="PF00078"/>
    </source>
</evidence>
<dbReference type="PANTHER" id="PTHR24559:SF444">
    <property type="entry name" value="REVERSE TRANSCRIPTASE DOMAIN-CONTAINING PROTEIN"/>
    <property type="match status" value="1"/>
</dbReference>
<evidence type="ECO:0000313" key="4">
    <source>
        <dbReference type="Proteomes" id="UP001234989"/>
    </source>
</evidence>
<feature type="domain" description="Reverse transcriptase" evidence="2">
    <location>
        <begin position="93"/>
        <end position="161"/>
    </location>
</feature>
<protein>
    <recommendedName>
        <fullName evidence="2">Reverse transcriptase domain-containing protein</fullName>
    </recommendedName>
</protein>
<dbReference type="Gene3D" id="3.30.70.270">
    <property type="match status" value="1"/>
</dbReference>
<keyword evidence="4" id="KW-1185">Reference proteome</keyword>